<accession>A0A367K7L7</accession>
<name>A0A367K7L7_RHIST</name>
<proteinExistence type="predicted"/>
<dbReference type="Proteomes" id="UP000253551">
    <property type="component" value="Unassembled WGS sequence"/>
</dbReference>
<organism evidence="2 3">
    <name type="scientific">Rhizopus stolonifer</name>
    <name type="common">Rhizopus nigricans</name>
    <dbReference type="NCBI Taxonomy" id="4846"/>
    <lineage>
        <taxon>Eukaryota</taxon>
        <taxon>Fungi</taxon>
        <taxon>Fungi incertae sedis</taxon>
        <taxon>Mucoromycota</taxon>
        <taxon>Mucoromycotina</taxon>
        <taxon>Mucoromycetes</taxon>
        <taxon>Mucorales</taxon>
        <taxon>Mucorineae</taxon>
        <taxon>Rhizopodaceae</taxon>
        <taxon>Rhizopus</taxon>
    </lineage>
</organism>
<dbReference type="AlphaFoldDB" id="A0A367K7L7"/>
<dbReference type="EMBL" id="PJQM01002139">
    <property type="protein sequence ID" value="RCH97831.1"/>
    <property type="molecule type" value="Genomic_DNA"/>
</dbReference>
<evidence type="ECO:0000256" key="1">
    <source>
        <dbReference type="SAM" id="MobiDB-lite"/>
    </source>
</evidence>
<feature type="compositionally biased region" description="Low complexity" evidence="1">
    <location>
        <begin position="42"/>
        <end position="70"/>
    </location>
</feature>
<sequence length="178" mass="18506">MSMFWMPKLQETFNVIPALACNGITQPYWEENFVYPTDNSDAPTTKTTTAGAKTTTTTTAASTPTSSTCTSGSYGLGNGDGYNGACCQDQSDCQDDCISGKCNGPKNPNSPTTTKAATKTKTTKASTKTTKATKKSSPTSSSCIAGVAGKKKGNGKNGYCCTSSNDCLETCRKGKCSL</sequence>
<comment type="caution">
    <text evidence="2">The sequence shown here is derived from an EMBL/GenBank/DDBJ whole genome shotgun (WGS) entry which is preliminary data.</text>
</comment>
<reference evidence="2 3" key="1">
    <citation type="journal article" date="2018" name="G3 (Bethesda)">
        <title>Phylogenetic and Phylogenomic Definition of Rhizopus Species.</title>
        <authorList>
            <person name="Gryganskyi A.P."/>
            <person name="Golan J."/>
            <person name="Dolatabadi S."/>
            <person name="Mondo S."/>
            <person name="Robb S."/>
            <person name="Idnurm A."/>
            <person name="Muszewska A."/>
            <person name="Steczkiewicz K."/>
            <person name="Masonjones S."/>
            <person name="Liao H.L."/>
            <person name="Gajdeczka M.T."/>
            <person name="Anike F."/>
            <person name="Vuek A."/>
            <person name="Anishchenko I.M."/>
            <person name="Voigt K."/>
            <person name="de Hoog G.S."/>
            <person name="Smith M.E."/>
            <person name="Heitman J."/>
            <person name="Vilgalys R."/>
            <person name="Stajich J.E."/>
        </authorList>
    </citation>
    <scope>NUCLEOTIDE SEQUENCE [LARGE SCALE GENOMIC DNA]</scope>
    <source>
        <strain evidence="2 3">LSU 92-RS-03</strain>
    </source>
</reference>
<keyword evidence="3" id="KW-1185">Reference proteome</keyword>
<feature type="compositionally biased region" description="Low complexity" evidence="1">
    <location>
        <begin position="110"/>
        <end position="141"/>
    </location>
</feature>
<protein>
    <submittedName>
        <fullName evidence="2">Uncharacterized protein</fullName>
    </submittedName>
</protein>
<feature type="region of interest" description="Disordered" evidence="1">
    <location>
        <begin position="108"/>
        <end position="141"/>
    </location>
</feature>
<evidence type="ECO:0000313" key="3">
    <source>
        <dbReference type="Proteomes" id="UP000253551"/>
    </source>
</evidence>
<evidence type="ECO:0000313" key="2">
    <source>
        <dbReference type="EMBL" id="RCH97831.1"/>
    </source>
</evidence>
<feature type="region of interest" description="Disordered" evidence="1">
    <location>
        <begin position="37"/>
        <end position="70"/>
    </location>
</feature>
<gene>
    <name evidence="2" type="ORF">CU098_008746</name>
</gene>